<feature type="signal peptide" evidence="1">
    <location>
        <begin position="1"/>
        <end position="34"/>
    </location>
</feature>
<sequence>MNHQLLPVFKLYRSCREFLVLLLLSSLAFHLAAAQISTSDGPLTTFQQFLYLPDIPSLSPLLATSGGFANQHVTFLSADVFQTPTTTSLSSYDTFVGTYPSIGSAYATETAVPVSVVGRVVFAYNDTYYTHRLWLSRSPSIDGFTDASCTAIATASSMWRCLTTVVSQISSLVDGSISVATSTVPFSLPPGVSMVEVDTVLTAKEHQYQVIVGPSMLRAPGQTAFAAATTQTSSKGSSTSHAIAASRPTAFSWPATSTSTASGNALRQRDAASSAVRPQIGPGIFGAVVISVFRLMELL</sequence>
<feature type="chain" id="PRO_5041224877" evidence="1">
    <location>
        <begin position="35"/>
        <end position="299"/>
    </location>
</feature>
<evidence type="ECO:0000313" key="3">
    <source>
        <dbReference type="Proteomes" id="UP001172673"/>
    </source>
</evidence>
<dbReference type="EMBL" id="JAPDRK010000012">
    <property type="protein sequence ID" value="KAJ9607250.1"/>
    <property type="molecule type" value="Genomic_DNA"/>
</dbReference>
<dbReference type="AlphaFoldDB" id="A0AA38X5J7"/>
<accession>A0AA38X5J7</accession>
<organism evidence="2 3">
    <name type="scientific">Cladophialophora chaetospira</name>
    <dbReference type="NCBI Taxonomy" id="386627"/>
    <lineage>
        <taxon>Eukaryota</taxon>
        <taxon>Fungi</taxon>
        <taxon>Dikarya</taxon>
        <taxon>Ascomycota</taxon>
        <taxon>Pezizomycotina</taxon>
        <taxon>Eurotiomycetes</taxon>
        <taxon>Chaetothyriomycetidae</taxon>
        <taxon>Chaetothyriales</taxon>
        <taxon>Herpotrichiellaceae</taxon>
        <taxon>Cladophialophora</taxon>
    </lineage>
</organism>
<keyword evidence="3" id="KW-1185">Reference proteome</keyword>
<reference evidence="2" key="1">
    <citation type="submission" date="2022-10" db="EMBL/GenBank/DDBJ databases">
        <title>Culturing micro-colonial fungi from biological soil crusts in the Mojave desert and describing Neophaeococcomyces mojavensis, and introducing the new genera and species Taxawa tesnikishii.</title>
        <authorList>
            <person name="Kurbessoian T."/>
            <person name="Stajich J.E."/>
        </authorList>
    </citation>
    <scope>NUCLEOTIDE SEQUENCE</scope>
    <source>
        <strain evidence="2">TK_41</strain>
    </source>
</reference>
<evidence type="ECO:0000256" key="1">
    <source>
        <dbReference type="SAM" id="SignalP"/>
    </source>
</evidence>
<gene>
    <name evidence="2" type="ORF">H2200_008323</name>
</gene>
<name>A0AA38X5J7_9EURO</name>
<proteinExistence type="predicted"/>
<evidence type="ECO:0000313" key="2">
    <source>
        <dbReference type="EMBL" id="KAJ9607250.1"/>
    </source>
</evidence>
<comment type="caution">
    <text evidence="2">The sequence shown here is derived from an EMBL/GenBank/DDBJ whole genome shotgun (WGS) entry which is preliminary data.</text>
</comment>
<keyword evidence="1" id="KW-0732">Signal</keyword>
<dbReference type="Proteomes" id="UP001172673">
    <property type="component" value="Unassembled WGS sequence"/>
</dbReference>
<protein>
    <submittedName>
        <fullName evidence="2">Uncharacterized protein</fullName>
    </submittedName>
</protein>